<feature type="compositionally biased region" description="Basic and acidic residues" evidence="1">
    <location>
        <begin position="845"/>
        <end position="870"/>
    </location>
</feature>
<feature type="compositionally biased region" description="Basic and acidic residues" evidence="1">
    <location>
        <begin position="920"/>
        <end position="946"/>
    </location>
</feature>
<dbReference type="CDD" id="cd20379">
    <property type="entry name" value="Tudor_dTUD-like"/>
    <property type="match status" value="1"/>
</dbReference>
<feature type="compositionally biased region" description="Polar residues" evidence="1">
    <location>
        <begin position="479"/>
        <end position="489"/>
    </location>
</feature>
<evidence type="ECO:0000313" key="3">
    <source>
        <dbReference type="EMBL" id="KAF6200948.1"/>
    </source>
</evidence>
<evidence type="ECO:0000259" key="2">
    <source>
        <dbReference type="PROSITE" id="PS50304"/>
    </source>
</evidence>
<gene>
    <name evidence="3" type="ORF">GE061_005395</name>
</gene>
<dbReference type="InterPro" id="IPR050621">
    <property type="entry name" value="Tudor_domain_containing"/>
</dbReference>
<feature type="region of interest" description="Disordered" evidence="1">
    <location>
        <begin position="231"/>
        <end position="254"/>
    </location>
</feature>
<feature type="compositionally biased region" description="Basic and acidic residues" evidence="1">
    <location>
        <begin position="785"/>
        <end position="794"/>
    </location>
</feature>
<comment type="caution">
    <text evidence="3">The sequence shown here is derived from an EMBL/GenBank/DDBJ whole genome shotgun (WGS) entry which is preliminary data.</text>
</comment>
<reference evidence="3" key="1">
    <citation type="journal article" date="2021" name="Mol. Ecol. Resour.">
        <title>Apolygus lucorum genome provides insights into omnivorousness and mesophyll feeding.</title>
        <authorList>
            <person name="Liu Y."/>
            <person name="Liu H."/>
            <person name="Wang H."/>
            <person name="Huang T."/>
            <person name="Liu B."/>
            <person name="Yang B."/>
            <person name="Yin L."/>
            <person name="Li B."/>
            <person name="Zhang Y."/>
            <person name="Zhang S."/>
            <person name="Jiang F."/>
            <person name="Zhang X."/>
            <person name="Ren Y."/>
            <person name="Wang B."/>
            <person name="Wang S."/>
            <person name="Lu Y."/>
            <person name="Wu K."/>
            <person name="Fan W."/>
            <person name="Wang G."/>
        </authorList>
    </citation>
    <scope>NUCLEOTIDE SEQUENCE</scope>
    <source>
        <strain evidence="3">12Hb</strain>
    </source>
</reference>
<feature type="compositionally biased region" description="Basic and acidic residues" evidence="1">
    <location>
        <begin position="646"/>
        <end position="664"/>
    </location>
</feature>
<dbReference type="Gene3D" id="2.30.30.140">
    <property type="match status" value="3"/>
</dbReference>
<name>A0A8S9WXW6_APOLU</name>
<sequence>MDEAWSITGICYNNFVQFVCCWLNIPGRRRVPNKINDTNLMMNSLAVPPLSITNYSPDGWFNWFTNFKGIVKGTPFSSLSDAEKVSVLLSKLGHEINPILFELGVDVSSITYDNLVRQITLYFQPLKARNVLLNLKQKSGESFKQFAERLTIHSFPCLFGPGPLREIYLCDVFLNNIDAMYSNVRTKILTSYPTLKFQEVVDLADKLFFEECGVSGSVSNNEFSFVSGTQRENNVYPDDSRGARQKNHRSQNQVHRVRSFPSVPSFHLDPINRNDLLDVHVLFKHTDISVVSPVGYEETRKAFFKFFNEMQREGPTEVQAGKLYAVRFENSWYRVLVAFILDSNSASVESLDFGWRKTLPLSAFHNLALDCICQPPMAVKVAFERSNNCPNVGDRVTLQFLVLENRLWTVRLMESGSNTKYDNKPKMSVENVIHGQKLNMSFDHVDTISSRGVGYQLEPHDQRGQNCQKDNGDRDYFDTNKNQSKNYGNSDEKDIMKFSGGGKRQPDNTKMPDDGSYRTSGGKRKGGFNNRRSGSDQKMSDGDARDCSSSYTNGGNRGERNINEKGGFRNQHSGGGRDNEGHYNDGGAQRTSGGHRNEQGGFSNRHSGGGRDTEGDYKDGGIQRTSGGYSNDRVNEKRGVNNRNPGDGKDKGGDYRVSDGDSKDGSSQFTGEGNKGEYNTNEKGGFNNRRSGGGRDNGRDNKNGGSQRASGGHRDEQVNNKNGGFNNRRSGGGDCKDGGSQRASGDFRDEAIKEKGGFNNRGPGGGRDNGGAYNDGGSQRTSGGFRDEAIKEKGGFNNRGPGGGRDNGGAYNDGGSQRTGGDFRDEAIKEKGGFNNRGPGGGRFNGRDNKDGGSQRTSGDFRDEAIKEKGGFNNRGPGGGRDNGGAYKDGGSQLASGDFRDEAIKEKGGFNNRGPGGGRDNVRDNKDGGYQRASGDFRDEAIKEKGGFNNRGPGGGRDNGRDNKNGGYQRASGDFRDEAIKEKGGFNNRGPGGGRDNGRDNKDGGYQRPNGDYRDEAIKEKGVFNNQRSGSGRDHREDSKDGVNYQHSGGNQRNHDKESSGGPKNRHSGDRRDHKDFKGPAIDTSQRPNRDNKDAYNNDRSRDTRPSGVIPRTTIDPIPDISELEIEDPPIPKDQYTKVIIVNIIGQVAYVYPESCNEQFQRMSEDLQNISVLLKDAKPGMSCVAPYEGDSYRAEIVEIKGKSAKVLFVDFGNEEDLPLDQLLALPKKYPRLSFPIKEPQSVMMGGLSICDVIEVRLKYMEKGICVVDIRSNGNSGGQVACSPSQVDDAKRDEESKFPNQQSSGSSGRSGSSRSTKTARPVDYTPLRSPKPPIPKNTFTEVRVAHVGDEGSFVFSLSDSDILRRIHETLNPVDESLDLPTCSPSIHKICAAPFGDELFRAKILSIDRTKSLCRVEFIDFGNQSDVRTDDLFELPDDLAKGVYAFKIRFDCDKELKPDGEIISISPIVLEADGTWLVQLEGEPLTADYQLPSESGGSVDEREGFIGFSKNLR</sequence>
<feature type="compositionally biased region" description="Low complexity" evidence="1">
    <location>
        <begin position="1302"/>
        <end position="1314"/>
    </location>
</feature>
<protein>
    <recommendedName>
        <fullName evidence="2">Tudor domain-containing protein</fullName>
    </recommendedName>
</protein>
<feature type="domain" description="Tudor" evidence="2">
    <location>
        <begin position="1382"/>
        <end position="1440"/>
    </location>
</feature>
<dbReference type="Proteomes" id="UP000466442">
    <property type="component" value="Unassembled WGS sequence"/>
</dbReference>
<accession>A0A8S9WXW6</accession>
<organism evidence="3 4">
    <name type="scientific">Apolygus lucorum</name>
    <name type="common">Small green plant bug</name>
    <name type="synonym">Lygocoris lucorum</name>
    <dbReference type="NCBI Taxonomy" id="248454"/>
    <lineage>
        <taxon>Eukaryota</taxon>
        <taxon>Metazoa</taxon>
        <taxon>Ecdysozoa</taxon>
        <taxon>Arthropoda</taxon>
        <taxon>Hexapoda</taxon>
        <taxon>Insecta</taxon>
        <taxon>Pterygota</taxon>
        <taxon>Neoptera</taxon>
        <taxon>Paraneoptera</taxon>
        <taxon>Hemiptera</taxon>
        <taxon>Heteroptera</taxon>
        <taxon>Panheteroptera</taxon>
        <taxon>Cimicomorpha</taxon>
        <taxon>Miridae</taxon>
        <taxon>Mirini</taxon>
        <taxon>Apolygus</taxon>
    </lineage>
</organism>
<feature type="compositionally biased region" description="Basic and acidic residues" evidence="1">
    <location>
        <begin position="821"/>
        <end position="832"/>
    </location>
</feature>
<evidence type="ECO:0000256" key="1">
    <source>
        <dbReference type="SAM" id="MobiDB-lite"/>
    </source>
</evidence>
<feature type="region of interest" description="Disordered" evidence="1">
    <location>
        <begin position="1489"/>
        <end position="1511"/>
    </location>
</feature>
<dbReference type="Pfam" id="PF00567">
    <property type="entry name" value="TUDOR"/>
    <property type="match status" value="3"/>
</dbReference>
<feature type="region of interest" description="Disordered" evidence="1">
    <location>
        <begin position="454"/>
        <end position="1129"/>
    </location>
</feature>
<dbReference type="SMART" id="SM00333">
    <property type="entry name" value="TUDOR"/>
    <property type="match status" value="3"/>
</dbReference>
<dbReference type="SUPFAM" id="SSF63748">
    <property type="entry name" value="Tudor/PWWP/MBT"/>
    <property type="match status" value="3"/>
</dbReference>
<evidence type="ECO:0000313" key="4">
    <source>
        <dbReference type="Proteomes" id="UP000466442"/>
    </source>
</evidence>
<feature type="compositionally biased region" description="Basic and acidic residues" evidence="1">
    <location>
        <begin position="973"/>
        <end position="984"/>
    </location>
</feature>
<feature type="region of interest" description="Disordered" evidence="1">
    <location>
        <begin position="1274"/>
        <end position="1335"/>
    </location>
</feature>
<feature type="compositionally biased region" description="Basic and acidic residues" evidence="1">
    <location>
        <begin position="609"/>
        <end position="621"/>
    </location>
</feature>
<feature type="compositionally biased region" description="Basic and acidic residues" evidence="1">
    <location>
        <begin position="734"/>
        <end position="756"/>
    </location>
</feature>
<dbReference type="PROSITE" id="PS50304">
    <property type="entry name" value="TUDOR"/>
    <property type="match status" value="2"/>
</dbReference>
<feature type="compositionally biased region" description="Polar residues" evidence="1">
    <location>
        <begin position="665"/>
        <end position="682"/>
    </location>
</feature>
<keyword evidence="4" id="KW-1185">Reference proteome</keyword>
<feature type="compositionally biased region" description="Low complexity" evidence="1">
    <location>
        <begin position="1110"/>
        <end position="1121"/>
    </location>
</feature>
<dbReference type="InterPro" id="IPR002999">
    <property type="entry name" value="Tudor"/>
</dbReference>
<feature type="compositionally biased region" description="Basic and acidic residues" evidence="1">
    <location>
        <begin position="996"/>
        <end position="1022"/>
    </location>
</feature>
<feature type="compositionally biased region" description="Basic and acidic residues" evidence="1">
    <location>
        <begin position="504"/>
        <end position="516"/>
    </location>
</feature>
<dbReference type="PANTHER" id="PTHR22948:SF29">
    <property type="entry name" value="FI02030P-RELATED"/>
    <property type="match status" value="1"/>
</dbReference>
<feature type="compositionally biased region" description="Basic and acidic residues" evidence="1">
    <location>
        <begin position="1287"/>
        <end position="1296"/>
    </location>
</feature>
<dbReference type="EMBL" id="WIXP02000013">
    <property type="protein sequence ID" value="KAF6200948.1"/>
    <property type="molecule type" value="Genomic_DNA"/>
</dbReference>
<proteinExistence type="predicted"/>
<dbReference type="PANTHER" id="PTHR22948">
    <property type="entry name" value="TUDOR DOMAIN CONTAINING PROTEIN"/>
    <property type="match status" value="1"/>
</dbReference>
<feature type="compositionally biased region" description="Basic and acidic residues" evidence="1">
    <location>
        <begin position="898"/>
        <end position="908"/>
    </location>
</feature>
<feature type="compositionally biased region" description="Basic and acidic residues" evidence="1">
    <location>
        <begin position="557"/>
        <end position="567"/>
    </location>
</feature>
<feature type="compositionally biased region" description="Low complexity" evidence="1">
    <location>
        <begin position="719"/>
        <end position="729"/>
    </location>
</feature>
<feature type="compositionally biased region" description="Basic and acidic residues" evidence="1">
    <location>
        <begin position="533"/>
        <end position="546"/>
    </location>
</feature>
<feature type="compositionally biased region" description="Basic and acidic residues" evidence="1">
    <location>
        <begin position="1088"/>
        <end position="1105"/>
    </location>
</feature>
<feature type="compositionally biased region" description="Polar residues" evidence="1">
    <location>
        <begin position="589"/>
        <end position="606"/>
    </location>
</feature>
<feature type="domain" description="Tudor" evidence="2">
    <location>
        <begin position="1176"/>
        <end position="1232"/>
    </location>
</feature>
<dbReference type="OrthoDB" id="2286242at2759"/>
<feature type="compositionally biased region" description="Basic and acidic residues" evidence="1">
    <location>
        <begin position="1031"/>
        <end position="1041"/>
    </location>
</feature>
<feature type="compositionally biased region" description="Basic and acidic residues" evidence="1">
    <location>
        <begin position="1067"/>
        <end position="1078"/>
    </location>
</feature>